<sequence>MNTFVKLGIGILAAGLLVLVGCEGEGGGSEPQNLSLTGADYGQAVLLAWEEPTQGTPNSYLIYFRELAAADFQLVATIDGDSLEYTHSPSDQTGDYYVAAKFGGTEYSSDTITTIPFHSDVLVISELNAPGDQGYGWAITGDFTGATYAMTVTTNDSLIDFYVTNFMNDSTGGPWPTPWCIASPDTAPNDPGGNLVPQAGWRENWFSDRLPNPQAILPNFASTTYFKFMSGIDTDTTYIGVYLGTEQHYGLVKFFGADTIAGTINVEAWFQTVQGLRLVAH</sequence>
<evidence type="ECO:0000313" key="2">
    <source>
        <dbReference type="Proteomes" id="UP000050975"/>
    </source>
</evidence>
<dbReference type="Gene3D" id="2.60.40.10">
    <property type="entry name" value="Immunoglobulins"/>
    <property type="match status" value="1"/>
</dbReference>
<name>A0A0S8K169_UNCW3</name>
<protein>
    <recommendedName>
        <fullName evidence="3">Fibronectin type-III domain-containing protein</fullName>
    </recommendedName>
</protein>
<proteinExistence type="predicted"/>
<dbReference type="EMBL" id="LJVE01000007">
    <property type="protein sequence ID" value="KPL15719.1"/>
    <property type="molecule type" value="Genomic_DNA"/>
</dbReference>
<dbReference type="Proteomes" id="UP000050975">
    <property type="component" value="Unassembled WGS sequence"/>
</dbReference>
<dbReference type="PROSITE" id="PS51257">
    <property type="entry name" value="PROKAR_LIPOPROTEIN"/>
    <property type="match status" value="1"/>
</dbReference>
<reference evidence="1 2" key="1">
    <citation type="journal article" date="2015" name="Microbiome">
        <title>Genomic resolution of linkages in carbon, nitrogen, and sulfur cycling among widespread estuary sediment bacteria.</title>
        <authorList>
            <person name="Baker B.J."/>
            <person name="Lazar C.S."/>
            <person name="Teske A.P."/>
            <person name="Dick G.J."/>
        </authorList>
    </citation>
    <scope>NUCLEOTIDE SEQUENCE [LARGE SCALE GENOMIC DNA]</scope>
    <source>
        <strain evidence="1">SM1_77</strain>
    </source>
</reference>
<gene>
    <name evidence="1" type="ORF">AMJ74_00910</name>
</gene>
<organism evidence="1 2">
    <name type="scientific">candidate division WOR_3 bacterium SM1_77</name>
    <dbReference type="NCBI Taxonomy" id="1703778"/>
    <lineage>
        <taxon>Bacteria</taxon>
        <taxon>Bacteria division WOR-3</taxon>
    </lineage>
</organism>
<accession>A0A0S8K169</accession>
<dbReference type="InterPro" id="IPR013783">
    <property type="entry name" value="Ig-like_fold"/>
</dbReference>
<comment type="caution">
    <text evidence="1">The sequence shown here is derived from an EMBL/GenBank/DDBJ whole genome shotgun (WGS) entry which is preliminary data.</text>
</comment>
<evidence type="ECO:0000313" key="1">
    <source>
        <dbReference type="EMBL" id="KPL15719.1"/>
    </source>
</evidence>
<evidence type="ECO:0008006" key="3">
    <source>
        <dbReference type="Google" id="ProtNLM"/>
    </source>
</evidence>
<dbReference type="AlphaFoldDB" id="A0A0S8K169"/>